<evidence type="ECO:0000256" key="5">
    <source>
        <dbReference type="ARBA" id="ARBA00023136"/>
    </source>
</evidence>
<protein>
    <recommendedName>
        <fullName evidence="9">4,4'-diaponeurosporenoate glycosyltransferase</fullName>
    </recommendedName>
</protein>
<feature type="domain" description="Glycosyltransferase 2-like" evidence="10">
    <location>
        <begin position="11"/>
        <end position="147"/>
    </location>
</feature>
<dbReference type="PANTHER" id="PTHR43646">
    <property type="entry name" value="GLYCOSYLTRANSFERASE"/>
    <property type="match status" value="1"/>
</dbReference>
<keyword evidence="3" id="KW-0328">Glycosyltransferase</keyword>
<comment type="pathway">
    <text evidence="7">Carotenoid biosynthesis; staphyloxanthin biosynthesis; staphyloxanthin from farnesyl diphosphate: step 4/5.</text>
</comment>
<evidence type="ECO:0000256" key="7">
    <source>
        <dbReference type="ARBA" id="ARBA00037904"/>
    </source>
</evidence>
<dbReference type="GO" id="GO:0005886">
    <property type="term" value="C:plasma membrane"/>
    <property type="evidence" value="ECO:0007669"/>
    <property type="project" value="UniProtKB-SubCell"/>
</dbReference>
<keyword evidence="4 11" id="KW-0808">Transferase</keyword>
<evidence type="ECO:0000256" key="4">
    <source>
        <dbReference type="ARBA" id="ARBA00022679"/>
    </source>
</evidence>
<keyword evidence="12" id="KW-1185">Reference proteome</keyword>
<comment type="similarity">
    <text evidence="8">Belongs to the glycosyltransferase 2 family. CrtQ subfamily.</text>
</comment>
<evidence type="ECO:0000259" key="10">
    <source>
        <dbReference type="Pfam" id="PF00535"/>
    </source>
</evidence>
<dbReference type="EMBL" id="JACHXF010000002">
    <property type="protein sequence ID" value="MBB3093761.1"/>
    <property type="molecule type" value="Genomic_DNA"/>
</dbReference>
<evidence type="ECO:0000256" key="8">
    <source>
        <dbReference type="ARBA" id="ARBA00038120"/>
    </source>
</evidence>
<evidence type="ECO:0000256" key="3">
    <source>
        <dbReference type="ARBA" id="ARBA00022676"/>
    </source>
</evidence>
<dbReference type="Gene3D" id="3.90.550.10">
    <property type="entry name" value="Spore Coat Polysaccharide Biosynthesis Protein SpsA, Chain A"/>
    <property type="match status" value="1"/>
</dbReference>
<evidence type="ECO:0000256" key="1">
    <source>
        <dbReference type="ARBA" id="ARBA00004236"/>
    </source>
</evidence>
<dbReference type="CDD" id="cd00761">
    <property type="entry name" value="Glyco_tranf_GTA_type"/>
    <property type="match status" value="1"/>
</dbReference>
<evidence type="ECO:0000256" key="6">
    <source>
        <dbReference type="ARBA" id="ARBA00037281"/>
    </source>
</evidence>
<evidence type="ECO:0000313" key="12">
    <source>
        <dbReference type="Proteomes" id="UP000590749"/>
    </source>
</evidence>
<evidence type="ECO:0000256" key="9">
    <source>
        <dbReference type="ARBA" id="ARBA00040345"/>
    </source>
</evidence>
<dbReference type="AlphaFoldDB" id="A0A7W5FCY8"/>
<dbReference type="SUPFAM" id="SSF53448">
    <property type="entry name" value="Nucleotide-diphospho-sugar transferases"/>
    <property type="match status" value="1"/>
</dbReference>
<keyword evidence="5" id="KW-0472">Membrane</keyword>
<comment type="subcellular location">
    <subcellularLocation>
        <location evidence="1">Cell membrane</location>
    </subcellularLocation>
</comment>
<dbReference type="PANTHER" id="PTHR43646:SF2">
    <property type="entry name" value="GLYCOSYLTRANSFERASE 2-LIKE DOMAIN-CONTAINING PROTEIN"/>
    <property type="match status" value="1"/>
</dbReference>
<sequence>MSTRFPPGLAVVVPAFDEAATIGVVLEALAAQTDRDFRLIVVDNASTDGTAGVVHRFAVGAPFPVEVVTEPSPGAGTAADTGFRHAIATGATLLARTDADCRPAPDWVATARAHLAAGAELVCGRSVPRRDENPTWAERHVFPAAVRLAALYGRHRKAHRDPAYRTPYVLIHGHNLAVTADLYQRCGGTARERLEDGSEDVTMLNRARRETSRIVRAEDLVVEASLRRLRAWGARRTLLWYWDRRWRPPTSTEVHVR</sequence>
<dbReference type="Proteomes" id="UP000590749">
    <property type="component" value="Unassembled WGS sequence"/>
</dbReference>
<name>A0A7W5FCY8_9ACTN</name>
<dbReference type="Pfam" id="PF00535">
    <property type="entry name" value="Glycos_transf_2"/>
    <property type="match status" value="1"/>
</dbReference>
<evidence type="ECO:0000313" key="11">
    <source>
        <dbReference type="EMBL" id="MBB3093761.1"/>
    </source>
</evidence>
<dbReference type="RefSeq" id="WP_183217743.1">
    <property type="nucleotide sequence ID" value="NZ_BMPW01000002.1"/>
</dbReference>
<evidence type="ECO:0000256" key="2">
    <source>
        <dbReference type="ARBA" id="ARBA00022475"/>
    </source>
</evidence>
<dbReference type="InterPro" id="IPR029044">
    <property type="entry name" value="Nucleotide-diphossugar_trans"/>
</dbReference>
<proteinExistence type="inferred from homology"/>
<accession>A0A7W5FCY8</accession>
<gene>
    <name evidence="11" type="ORF">FHR83_001410</name>
</gene>
<comment type="caution">
    <text evidence="11">The sequence shown here is derived from an EMBL/GenBank/DDBJ whole genome shotgun (WGS) entry which is preliminary data.</text>
</comment>
<reference evidence="11 12" key="1">
    <citation type="submission" date="2020-08" db="EMBL/GenBank/DDBJ databases">
        <title>Genomic Encyclopedia of Type Strains, Phase III (KMG-III): the genomes of soil and plant-associated and newly described type strains.</title>
        <authorList>
            <person name="Whitman W."/>
        </authorList>
    </citation>
    <scope>NUCLEOTIDE SEQUENCE [LARGE SCALE GENOMIC DNA]</scope>
    <source>
        <strain evidence="11 12">CECT 3287</strain>
    </source>
</reference>
<dbReference type="InterPro" id="IPR001173">
    <property type="entry name" value="Glyco_trans_2-like"/>
</dbReference>
<organism evidence="11 12">
    <name type="scientific">Actinoplanes campanulatus</name>
    <dbReference type="NCBI Taxonomy" id="113559"/>
    <lineage>
        <taxon>Bacteria</taxon>
        <taxon>Bacillati</taxon>
        <taxon>Actinomycetota</taxon>
        <taxon>Actinomycetes</taxon>
        <taxon>Micromonosporales</taxon>
        <taxon>Micromonosporaceae</taxon>
        <taxon>Actinoplanes</taxon>
    </lineage>
</organism>
<dbReference type="GO" id="GO:0016757">
    <property type="term" value="F:glycosyltransferase activity"/>
    <property type="evidence" value="ECO:0007669"/>
    <property type="project" value="UniProtKB-KW"/>
</dbReference>
<comment type="function">
    <text evidence="6">Catalyzes the glycosylation of 4,4'-diaponeurosporenoate, i.e. the esterification of glucose at the C1'' position with the carboxyl group of 4,4'-diaponeurosporenic acid, to form glycosyl-4,4'-diaponeurosporenoate. This is a step in the biosynthesis of staphyloxanthin, an orange pigment present in most staphylococci strains.</text>
</comment>
<keyword evidence="2" id="KW-1003">Cell membrane</keyword>